<reference evidence="2" key="1">
    <citation type="submission" date="2020-05" db="EMBL/GenBank/DDBJ databases">
        <authorList>
            <person name="Chiriac C."/>
            <person name="Salcher M."/>
            <person name="Ghai R."/>
            <person name="Kavagutti S V."/>
        </authorList>
    </citation>
    <scope>NUCLEOTIDE SEQUENCE</scope>
</reference>
<protein>
    <submittedName>
        <fullName evidence="2">Unannotated protein</fullName>
    </submittedName>
</protein>
<proteinExistence type="predicted"/>
<dbReference type="EMBL" id="CAFBLG010000087">
    <property type="protein sequence ID" value="CAB4869324.1"/>
    <property type="molecule type" value="Genomic_DNA"/>
</dbReference>
<evidence type="ECO:0000313" key="4">
    <source>
        <dbReference type="EMBL" id="CAB4675475.1"/>
    </source>
</evidence>
<feature type="transmembrane region" description="Helical" evidence="1">
    <location>
        <begin position="43"/>
        <end position="66"/>
    </location>
</feature>
<dbReference type="EMBL" id="CAEZXF010000059">
    <property type="protein sequence ID" value="CAB4675475.1"/>
    <property type="molecule type" value="Genomic_DNA"/>
</dbReference>
<evidence type="ECO:0000313" key="2">
    <source>
        <dbReference type="EMBL" id="CAB4335434.1"/>
    </source>
</evidence>
<accession>A0A6J5YYV6</accession>
<name>A0A6J5YYV6_9ZZZZ</name>
<keyword evidence="1" id="KW-0472">Membrane</keyword>
<sequence length="127" mass="13756">MAIFEFAPALEISRQIVREKTNKAVLKLVPDIKSGEVVANRTFGILLTAIFTVGLMALLAINTALAQDAFKLSELKVQAQILKDEREAILKEVAQKSSPDKLAESASKLGMVPIASPNFLDMSGSDR</sequence>
<dbReference type="EMBL" id="CAESAC010000054">
    <property type="protein sequence ID" value="CAB4335434.1"/>
    <property type="molecule type" value="Genomic_DNA"/>
</dbReference>
<dbReference type="EMBL" id="CAEZUC010000052">
    <property type="protein sequence ID" value="CAB4588073.1"/>
    <property type="molecule type" value="Genomic_DNA"/>
</dbReference>
<organism evidence="2">
    <name type="scientific">freshwater metagenome</name>
    <dbReference type="NCBI Taxonomy" id="449393"/>
    <lineage>
        <taxon>unclassified sequences</taxon>
        <taxon>metagenomes</taxon>
        <taxon>ecological metagenomes</taxon>
    </lineage>
</organism>
<keyword evidence="1" id="KW-1133">Transmembrane helix</keyword>
<dbReference type="AlphaFoldDB" id="A0A6J5YYV6"/>
<keyword evidence="1" id="KW-0812">Transmembrane</keyword>
<evidence type="ECO:0000313" key="5">
    <source>
        <dbReference type="EMBL" id="CAB4869324.1"/>
    </source>
</evidence>
<evidence type="ECO:0000256" key="1">
    <source>
        <dbReference type="SAM" id="Phobius"/>
    </source>
</evidence>
<gene>
    <name evidence="3" type="ORF">UFOPK1776_00455</name>
    <name evidence="4" type="ORF">UFOPK2355_00323</name>
    <name evidence="5" type="ORF">UFOPK3295_00834</name>
    <name evidence="2" type="ORF">UFOPK4028_00505</name>
</gene>
<evidence type="ECO:0000313" key="3">
    <source>
        <dbReference type="EMBL" id="CAB4588073.1"/>
    </source>
</evidence>